<dbReference type="EMBL" id="UINC01108045">
    <property type="protein sequence ID" value="SVC73864.1"/>
    <property type="molecule type" value="Genomic_DNA"/>
</dbReference>
<proteinExistence type="predicted"/>
<protein>
    <recommendedName>
        <fullName evidence="2">Dehydrogenase E1 component domain-containing protein</fullName>
    </recommendedName>
</protein>
<organism evidence="1">
    <name type="scientific">marine metagenome</name>
    <dbReference type="NCBI Taxonomy" id="408172"/>
    <lineage>
        <taxon>unclassified sequences</taxon>
        <taxon>metagenomes</taxon>
        <taxon>ecological metagenomes</taxon>
    </lineage>
</organism>
<sequence length="48" mass="5509">SKDPLCSIVNDPRYHEAIQEINLEIKAAIAFAENSDYPKNEELLEDVY</sequence>
<gene>
    <name evidence="1" type="ORF">METZ01_LOCUS326718</name>
</gene>
<evidence type="ECO:0008006" key="2">
    <source>
        <dbReference type="Google" id="ProtNLM"/>
    </source>
</evidence>
<name>A0A382PKF8_9ZZZZ</name>
<accession>A0A382PKF8</accession>
<feature type="non-terminal residue" evidence="1">
    <location>
        <position position="1"/>
    </location>
</feature>
<dbReference type="AlphaFoldDB" id="A0A382PKF8"/>
<reference evidence="1" key="1">
    <citation type="submission" date="2018-05" db="EMBL/GenBank/DDBJ databases">
        <authorList>
            <person name="Lanie J.A."/>
            <person name="Ng W.-L."/>
            <person name="Kazmierczak K.M."/>
            <person name="Andrzejewski T.M."/>
            <person name="Davidsen T.M."/>
            <person name="Wayne K.J."/>
            <person name="Tettelin H."/>
            <person name="Glass J.I."/>
            <person name="Rusch D."/>
            <person name="Podicherti R."/>
            <person name="Tsui H.-C.T."/>
            <person name="Winkler M.E."/>
        </authorList>
    </citation>
    <scope>NUCLEOTIDE SEQUENCE</scope>
</reference>
<evidence type="ECO:0000313" key="1">
    <source>
        <dbReference type="EMBL" id="SVC73864.1"/>
    </source>
</evidence>